<dbReference type="CDD" id="cd00038">
    <property type="entry name" value="CAP_ED"/>
    <property type="match status" value="1"/>
</dbReference>
<keyword evidence="4 10" id="KW-1133">Transmembrane helix</keyword>
<keyword evidence="7" id="KW-1071">Ligand-gated ion channel</keyword>
<evidence type="ECO:0000259" key="11">
    <source>
        <dbReference type="PROSITE" id="PS50042"/>
    </source>
</evidence>
<dbReference type="InterPro" id="IPR018488">
    <property type="entry name" value="cNMP-bd_CS"/>
</dbReference>
<dbReference type="OrthoDB" id="421226at2759"/>
<feature type="domain" description="Cyclic nucleotide-binding" evidence="11">
    <location>
        <begin position="446"/>
        <end position="550"/>
    </location>
</feature>
<dbReference type="Gene3D" id="1.10.287.70">
    <property type="match status" value="1"/>
</dbReference>
<reference evidence="15" key="1">
    <citation type="submission" date="2016-11" db="UniProtKB">
        <authorList>
            <consortium name="WormBaseParasite"/>
        </authorList>
    </citation>
    <scope>IDENTIFICATION</scope>
</reference>
<dbReference type="GO" id="GO:0017071">
    <property type="term" value="C:intracellular cyclic nucleotide activated cation channel complex"/>
    <property type="evidence" value="ECO:0007669"/>
    <property type="project" value="TreeGrafter"/>
</dbReference>
<dbReference type="Proteomes" id="UP000582659">
    <property type="component" value="Unassembled WGS sequence"/>
</dbReference>
<evidence type="ECO:0000256" key="9">
    <source>
        <dbReference type="SAM" id="Coils"/>
    </source>
</evidence>
<dbReference type="InterPro" id="IPR018490">
    <property type="entry name" value="cNMP-bd_dom_sf"/>
</dbReference>
<sequence>MSAAGSEAPSRASDAPEIVVPAASAPHRLWKRGAVVGMLRNMLSNGAQTVGFHRQLSDIDTTRQDSLELEQNSRLDLAFDDHSLTVLCWEILIFLVCMYNLFAIPFPAFDDLFRYNYQKWMLCNVIADVIFLLDLPAQCFVAIFKDGLKERNVKIIGLNYIKRSRFIMDLIAVFPMDLLIHRHHDLHMLRVNSLAKSYRILKFLNRVQMHTSWPNVIVMAKVIIPIVFIFHWNACGYFALSLYFGVDDSETNNWPFAYSKIMDPIFSTCNWMPWDLECTVDERPWNGTKEEHIEELFEYWENRTIEVFFSDLAKKYALSIYWSSMTITTLGEQPEPDNSIENLYEILNTVIGILIFGAIMGSVAEIVQNANRINRELRANQDLAKIFMQNRKVEEKVQRKVFNYFDFTISEQWVFDDPTSDPLLTTALRQDVRIEVLLKYLREIPLFKDTSEVFLQELVMHFHTQLYGPGDYLCTKGDVCRELFIVEDGVLIEISKKEVKRTLRKGDAFGELSLMYQPEHRFEDRRHTSLISVGFSEVFMLPVDKFRRLLQDFPVLTKELDKKTREMLAVRGLLRSEEDMMNARYREQSYHDVNDRLLQIKKQLATLNFGIGAQTNIFKRKFNAIDKRMRNVEQNANEYIQRRAERKRNREE</sequence>
<accession>A0A1I7SEW7</accession>
<name>A0A1I7SEW7_BURXY</name>
<keyword evidence="14" id="KW-1185">Reference proteome</keyword>
<dbReference type="SMR" id="A0A1I7SEW7"/>
<dbReference type="GO" id="GO:0044877">
    <property type="term" value="F:protein-containing complex binding"/>
    <property type="evidence" value="ECO:0007669"/>
    <property type="project" value="TreeGrafter"/>
</dbReference>
<dbReference type="EMBL" id="CAJFCV020000004">
    <property type="protein sequence ID" value="CAG9113248.1"/>
    <property type="molecule type" value="Genomic_DNA"/>
</dbReference>
<keyword evidence="8" id="KW-0407">Ion channel</keyword>
<evidence type="ECO:0000256" key="10">
    <source>
        <dbReference type="SAM" id="Phobius"/>
    </source>
</evidence>
<feature type="transmembrane region" description="Helical" evidence="10">
    <location>
        <begin position="346"/>
        <end position="367"/>
    </location>
</feature>
<dbReference type="PANTHER" id="PTHR45638:SF14">
    <property type="entry name" value="CYCLIC NUCLEOTIDE-BINDING DOMAIN-CONTAINING PROTEIN"/>
    <property type="match status" value="1"/>
</dbReference>
<dbReference type="GO" id="GO:0005886">
    <property type="term" value="C:plasma membrane"/>
    <property type="evidence" value="ECO:0007669"/>
    <property type="project" value="TreeGrafter"/>
</dbReference>
<evidence type="ECO:0000256" key="3">
    <source>
        <dbReference type="ARBA" id="ARBA00022692"/>
    </source>
</evidence>
<evidence type="ECO:0000256" key="6">
    <source>
        <dbReference type="ARBA" id="ARBA00023136"/>
    </source>
</evidence>
<feature type="transmembrane region" description="Helical" evidence="10">
    <location>
        <begin position="222"/>
        <end position="246"/>
    </location>
</feature>
<evidence type="ECO:0000313" key="15">
    <source>
        <dbReference type="WBParaSite" id="BXY_1157800.1"/>
    </source>
</evidence>
<gene>
    <name evidence="12" type="ORF">BXYJ_LOCUS8067</name>
</gene>
<dbReference type="PROSITE" id="PS50042">
    <property type="entry name" value="CNMP_BINDING_3"/>
    <property type="match status" value="1"/>
</dbReference>
<evidence type="ECO:0000256" key="5">
    <source>
        <dbReference type="ARBA" id="ARBA00023065"/>
    </source>
</evidence>
<comment type="subcellular location">
    <subcellularLocation>
        <location evidence="1">Membrane</location>
        <topology evidence="1">Multi-pass membrane protein</topology>
    </subcellularLocation>
</comment>
<evidence type="ECO:0000313" key="14">
    <source>
        <dbReference type="Proteomes" id="UP000659654"/>
    </source>
</evidence>
<evidence type="ECO:0000256" key="8">
    <source>
        <dbReference type="ARBA" id="ARBA00023303"/>
    </source>
</evidence>
<reference evidence="12" key="2">
    <citation type="submission" date="2020-09" db="EMBL/GenBank/DDBJ databases">
        <authorList>
            <person name="Kikuchi T."/>
        </authorList>
    </citation>
    <scope>NUCLEOTIDE SEQUENCE</scope>
    <source>
        <strain evidence="12">Ka4C1</strain>
    </source>
</reference>
<feature type="coiled-coil region" evidence="9">
    <location>
        <begin position="622"/>
        <end position="649"/>
    </location>
</feature>
<organism evidence="13 15">
    <name type="scientific">Bursaphelenchus xylophilus</name>
    <name type="common">Pinewood nematode worm</name>
    <name type="synonym">Aphelenchoides xylophilus</name>
    <dbReference type="NCBI Taxonomy" id="6326"/>
    <lineage>
        <taxon>Eukaryota</taxon>
        <taxon>Metazoa</taxon>
        <taxon>Ecdysozoa</taxon>
        <taxon>Nematoda</taxon>
        <taxon>Chromadorea</taxon>
        <taxon>Rhabditida</taxon>
        <taxon>Tylenchina</taxon>
        <taxon>Tylenchomorpha</taxon>
        <taxon>Aphelenchoidea</taxon>
        <taxon>Aphelenchoididae</taxon>
        <taxon>Bursaphelenchus</taxon>
    </lineage>
</organism>
<dbReference type="GO" id="GO:0005222">
    <property type="term" value="F:intracellularly cAMP-activated cation channel activity"/>
    <property type="evidence" value="ECO:0007669"/>
    <property type="project" value="TreeGrafter"/>
</dbReference>
<keyword evidence="2" id="KW-0813">Transport</keyword>
<dbReference type="InterPro" id="IPR005821">
    <property type="entry name" value="Ion_trans_dom"/>
</dbReference>
<keyword evidence="5" id="KW-0406">Ion transport</keyword>
<keyword evidence="9" id="KW-0175">Coiled coil</keyword>
<dbReference type="Pfam" id="PF00027">
    <property type="entry name" value="cNMP_binding"/>
    <property type="match status" value="1"/>
</dbReference>
<dbReference type="AlphaFoldDB" id="A0A1I7SEW7"/>
<dbReference type="InterPro" id="IPR000595">
    <property type="entry name" value="cNMP-bd_dom"/>
</dbReference>
<protein>
    <submittedName>
        <fullName evidence="12">(pine wood nematode) hypothetical protein</fullName>
    </submittedName>
    <submittedName>
        <fullName evidence="15">Cyclic nucleotide-binding domain-containing protein</fullName>
    </submittedName>
</protein>
<dbReference type="Pfam" id="PF00520">
    <property type="entry name" value="Ion_trans"/>
    <property type="match status" value="1"/>
</dbReference>
<evidence type="ECO:0000256" key="4">
    <source>
        <dbReference type="ARBA" id="ARBA00022989"/>
    </source>
</evidence>
<evidence type="ECO:0000256" key="2">
    <source>
        <dbReference type="ARBA" id="ARBA00022448"/>
    </source>
</evidence>
<dbReference type="Proteomes" id="UP000095284">
    <property type="component" value="Unplaced"/>
</dbReference>
<dbReference type="EMBL" id="CAJFDI010000004">
    <property type="protein sequence ID" value="CAD5224485.1"/>
    <property type="molecule type" value="Genomic_DNA"/>
</dbReference>
<dbReference type="PANTHER" id="PTHR45638">
    <property type="entry name" value="CYCLIC NUCLEOTIDE-GATED CATION CHANNEL SUBUNIT A"/>
    <property type="match status" value="1"/>
</dbReference>
<feature type="transmembrane region" description="Helical" evidence="10">
    <location>
        <begin position="121"/>
        <end position="144"/>
    </location>
</feature>
<dbReference type="Gene3D" id="2.60.120.10">
    <property type="entry name" value="Jelly Rolls"/>
    <property type="match status" value="1"/>
</dbReference>
<dbReference type="GO" id="GO:0005249">
    <property type="term" value="F:voltage-gated potassium channel activity"/>
    <property type="evidence" value="ECO:0007669"/>
    <property type="project" value="InterPro"/>
</dbReference>
<dbReference type="SUPFAM" id="SSF81324">
    <property type="entry name" value="Voltage-gated potassium channels"/>
    <property type="match status" value="1"/>
</dbReference>
<dbReference type="InterPro" id="IPR014710">
    <property type="entry name" value="RmlC-like_jellyroll"/>
</dbReference>
<dbReference type="GO" id="GO:0030553">
    <property type="term" value="F:cGMP binding"/>
    <property type="evidence" value="ECO:0007669"/>
    <property type="project" value="TreeGrafter"/>
</dbReference>
<keyword evidence="6 10" id="KW-0472">Membrane</keyword>
<evidence type="ECO:0000256" key="1">
    <source>
        <dbReference type="ARBA" id="ARBA00004141"/>
    </source>
</evidence>
<dbReference type="WBParaSite" id="BXY_1157800.1">
    <property type="protein sequence ID" value="BXY_1157800.1"/>
    <property type="gene ID" value="BXY_1157800"/>
</dbReference>
<dbReference type="SUPFAM" id="SSF51206">
    <property type="entry name" value="cAMP-binding domain-like"/>
    <property type="match status" value="1"/>
</dbReference>
<proteinExistence type="predicted"/>
<dbReference type="PROSITE" id="PS00888">
    <property type="entry name" value="CNMP_BINDING_1"/>
    <property type="match status" value="1"/>
</dbReference>
<dbReference type="InterPro" id="IPR050866">
    <property type="entry name" value="CNG_cation_channel"/>
</dbReference>
<evidence type="ECO:0000313" key="13">
    <source>
        <dbReference type="Proteomes" id="UP000095284"/>
    </source>
</evidence>
<feature type="transmembrane region" description="Helical" evidence="10">
    <location>
        <begin position="84"/>
        <end position="109"/>
    </location>
</feature>
<dbReference type="SMART" id="SM00100">
    <property type="entry name" value="cNMP"/>
    <property type="match status" value="1"/>
</dbReference>
<evidence type="ECO:0000313" key="12">
    <source>
        <dbReference type="EMBL" id="CAD5224485.1"/>
    </source>
</evidence>
<keyword evidence="3 10" id="KW-0812">Transmembrane</keyword>
<dbReference type="Proteomes" id="UP000659654">
    <property type="component" value="Unassembled WGS sequence"/>
</dbReference>
<evidence type="ECO:0000256" key="7">
    <source>
        <dbReference type="ARBA" id="ARBA00023286"/>
    </source>
</evidence>
<dbReference type="eggNOG" id="KOG0500">
    <property type="taxonomic scope" value="Eukaryota"/>
</dbReference>
<dbReference type="InterPro" id="IPR003938">
    <property type="entry name" value="K_chnl_volt-dep_EAG/ELK/ERG"/>
</dbReference>
<dbReference type="GO" id="GO:0005223">
    <property type="term" value="F:intracellularly cGMP-activated cation channel activity"/>
    <property type="evidence" value="ECO:0007669"/>
    <property type="project" value="TreeGrafter"/>
</dbReference>
<dbReference type="PRINTS" id="PR01463">
    <property type="entry name" value="EAGCHANLFMLY"/>
</dbReference>